<proteinExistence type="predicted"/>
<dbReference type="EMBL" id="MU273466">
    <property type="protein sequence ID" value="KAI0037097.1"/>
    <property type="molecule type" value="Genomic_DNA"/>
</dbReference>
<evidence type="ECO:0000313" key="2">
    <source>
        <dbReference type="Proteomes" id="UP000814128"/>
    </source>
</evidence>
<keyword evidence="2" id="KW-1185">Reference proteome</keyword>
<gene>
    <name evidence="1" type="ORF">K488DRAFT_67243</name>
</gene>
<dbReference type="Proteomes" id="UP000814128">
    <property type="component" value="Unassembled WGS sequence"/>
</dbReference>
<reference evidence="1" key="2">
    <citation type="journal article" date="2022" name="New Phytol.">
        <title>Evolutionary transition to the ectomycorrhizal habit in the genomes of a hyperdiverse lineage of mushroom-forming fungi.</title>
        <authorList>
            <person name="Looney B."/>
            <person name="Miyauchi S."/>
            <person name="Morin E."/>
            <person name="Drula E."/>
            <person name="Courty P.E."/>
            <person name="Kohler A."/>
            <person name="Kuo A."/>
            <person name="LaButti K."/>
            <person name="Pangilinan J."/>
            <person name="Lipzen A."/>
            <person name="Riley R."/>
            <person name="Andreopoulos W."/>
            <person name="He G."/>
            <person name="Johnson J."/>
            <person name="Nolan M."/>
            <person name="Tritt A."/>
            <person name="Barry K.W."/>
            <person name="Grigoriev I.V."/>
            <person name="Nagy L.G."/>
            <person name="Hibbett D."/>
            <person name="Henrissat B."/>
            <person name="Matheny P.B."/>
            <person name="Labbe J."/>
            <person name="Martin F.M."/>
        </authorList>
    </citation>
    <scope>NUCLEOTIDE SEQUENCE</scope>
    <source>
        <strain evidence="1">EC-137</strain>
    </source>
</reference>
<name>A0ACB8QZM3_9AGAM</name>
<organism evidence="1 2">
    <name type="scientific">Vararia minispora EC-137</name>
    <dbReference type="NCBI Taxonomy" id="1314806"/>
    <lineage>
        <taxon>Eukaryota</taxon>
        <taxon>Fungi</taxon>
        <taxon>Dikarya</taxon>
        <taxon>Basidiomycota</taxon>
        <taxon>Agaricomycotina</taxon>
        <taxon>Agaricomycetes</taxon>
        <taxon>Russulales</taxon>
        <taxon>Lachnocladiaceae</taxon>
        <taxon>Vararia</taxon>
    </lineage>
</organism>
<comment type="caution">
    <text evidence="1">The sequence shown here is derived from an EMBL/GenBank/DDBJ whole genome shotgun (WGS) entry which is preliminary data.</text>
</comment>
<evidence type="ECO:0000313" key="1">
    <source>
        <dbReference type="EMBL" id="KAI0037097.1"/>
    </source>
</evidence>
<accession>A0ACB8QZM3</accession>
<protein>
    <submittedName>
        <fullName evidence="1">Uncharacterized protein</fullName>
    </submittedName>
</protein>
<sequence length="330" mass="35327">MSTDANNPLQDCFGAFFGVCCIFCFSSAQPVANASRPGGGGVCKCCSGCLGGVSDGDDFDRNEYDQHVAPVVAQPTAAVPMKVEPQSRTDAAEAKTKEGTARPAHLYTALYHDHALLVPNARLHTAGDASPRRLYTHLNAAQCRPLSLGPSSSQRYFYLHVRVAAAPIPESSLFVARLMIDAEWPVLVLTDAERTWVFLHIVMVRQPAVARARAVAYYPHLATVTSQLANMGDIVGCCIELGKCFSICWSDITGILTPKRGAEKRPENGPDRSGTTAGSSTVVSSQPTTSVMTMPGDPNYKKDGSGVPLSDTPRQPRPPDVTRPQGVVVR</sequence>
<reference evidence="1" key="1">
    <citation type="submission" date="2021-02" db="EMBL/GenBank/DDBJ databases">
        <authorList>
            <consortium name="DOE Joint Genome Institute"/>
            <person name="Ahrendt S."/>
            <person name="Looney B.P."/>
            <person name="Miyauchi S."/>
            <person name="Morin E."/>
            <person name="Drula E."/>
            <person name="Courty P.E."/>
            <person name="Chicoki N."/>
            <person name="Fauchery L."/>
            <person name="Kohler A."/>
            <person name="Kuo A."/>
            <person name="Labutti K."/>
            <person name="Pangilinan J."/>
            <person name="Lipzen A."/>
            <person name="Riley R."/>
            <person name="Andreopoulos W."/>
            <person name="He G."/>
            <person name="Johnson J."/>
            <person name="Barry K.W."/>
            <person name="Grigoriev I.V."/>
            <person name="Nagy L."/>
            <person name="Hibbett D."/>
            <person name="Henrissat B."/>
            <person name="Matheny P.B."/>
            <person name="Labbe J."/>
            <person name="Martin F."/>
        </authorList>
    </citation>
    <scope>NUCLEOTIDE SEQUENCE</scope>
    <source>
        <strain evidence="1">EC-137</strain>
    </source>
</reference>